<protein>
    <submittedName>
        <fullName evidence="1">Fe-S oxidoreductase</fullName>
    </submittedName>
</protein>
<reference evidence="1 2" key="1">
    <citation type="submission" date="2023-05" db="EMBL/GenBank/DDBJ databases">
        <title>Lithophilousrod everest ZFBP1038 complete genpme.</title>
        <authorList>
            <person name="Tian M."/>
        </authorList>
    </citation>
    <scope>NUCLEOTIDE SEQUENCE [LARGE SCALE GENOMIC DNA]</scope>
    <source>
        <strain evidence="1 2">ZFBP1038</strain>
    </source>
</reference>
<organism evidence="1 2">
    <name type="scientific">Saxibacter everestensis</name>
    <dbReference type="NCBI Taxonomy" id="2909229"/>
    <lineage>
        <taxon>Bacteria</taxon>
        <taxon>Bacillati</taxon>
        <taxon>Actinomycetota</taxon>
        <taxon>Actinomycetes</taxon>
        <taxon>Micrococcales</taxon>
        <taxon>Brevibacteriaceae</taxon>
        <taxon>Saxibacter</taxon>
    </lineage>
</organism>
<accession>A0ABY8QRF5</accession>
<sequence length="145" mass="16232">MSPERRADWSLEADMRVARGHKLDAHIPQVFLDSPISHTGAALATILGFVWGLTLGRGKVTHEKGLWIFTRMPGWAFGRGGICIGSCYFTRSTVSPAVLGHERVHREQWRRYGLLFPLLYALAGRDPLRNRFEIEAGLKAGGYAR</sequence>
<gene>
    <name evidence="1" type="ORF">LWF01_15940</name>
</gene>
<keyword evidence="2" id="KW-1185">Reference proteome</keyword>
<evidence type="ECO:0000313" key="2">
    <source>
        <dbReference type="Proteomes" id="UP001209083"/>
    </source>
</evidence>
<dbReference type="RefSeq" id="WP_349638353.1">
    <property type="nucleotide sequence ID" value="NZ_CP090958.1"/>
</dbReference>
<dbReference type="Proteomes" id="UP001209083">
    <property type="component" value="Chromosome"/>
</dbReference>
<proteinExistence type="predicted"/>
<name>A0ABY8QRF5_9MICO</name>
<evidence type="ECO:0000313" key="1">
    <source>
        <dbReference type="EMBL" id="WGW11563.1"/>
    </source>
</evidence>
<dbReference type="EMBL" id="CP090958">
    <property type="protein sequence ID" value="WGW11563.1"/>
    <property type="molecule type" value="Genomic_DNA"/>
</dbReference>